<feature type="domain" description="HMG box" evidence="5">
    <location>
        <begin position="97"/>
        <end position="164"/>
    </location>
</feature>
<dbReference type="AlphaFoldDB" id="A0AAD7E4A8"/>
<proteinExistence type="predicted"/>
<evidence type="ECO:0000256" key="3">
    <source>
        <dbReference type="PROSITE-ProRule" id="PRU00267"/>
    </source>
</evidence>
<feature type="DNA-binding region" description="HMG box" evidence="3">
    <location>
        <begin position="97"/>
        <end position="164"/>
    </location>
</feature>
<dbReference type="GO" id="GO:0030154">
    <property type="term" value="P:cell differentiation"/>
    <property type="evidence" value="ECO:0007669"/>
    <property type="project" value="TreeGrafter"/>
</dbReference>
<sequence>MPRISESSARQVALAPRALAEATDHETRYPVHWQATLPESSPASITPFGSAFPSEAISHSHYEYLPLPTIAFSPTSTSATPALEQRKSTCPGDRDHVKRPPNAFMLFRSAWCKAHSNREGHSRINLNTSSSEQWKALSPEQKKEWETFARMKEDEHKALHPNWEYHPQRRDAKSRVSRAVSSSLTASQRRKRSVLPQQGVAVRRFVLCVSSKLISYRPPIPCCRRFCTRRYR</sequence>
<evidence type="ECO:0000259" key="5">
    <source>
        <dbReference type="PROSITE" id="PS50118"/>
    </source>
</evidence>
<accession>A0AAD7E4A8</accession>
<keyword evidence="3" id="KW-0539">Nucleus</keyword>
<feature type="region of interest" description="Disordered" evidence="4">
    <location>
        <begin position="78"/>
        <end position="98"/>
    </location>
</feature>
<dbReference type="SUPFAM" id="SSF47095">
    <property type="entry name" value="HMG-box"/>
    <property type="match status" value="1"/>
</dbReference>
<dbReference type="GO" id="GO:0000978">
    <property type="term" value="F:RNA polymerase II cis-regulatory region sequence-specific DNA binding"/>
    <property type="evidence" value="ECO:0007669"/>
    <property type="project" value="TreeGrafter"/>
</dbReference>
<dbReference type="GO" id="GO:0005634">
    <property type="term" value="C:nucleus"/>
    <property type="evidence" value="ECO:0007669"/>
    <property type="project" value="UniProtKB-UniRule"/>
</dbReference>
<dbReference type="InterPro" id="IPR036910">
    <property type="entry name" value="HMG_box_dom_sf"/>
</dbReference>
<evidence type="ECO:0000256" key="1">
    <source>
        <dbReference type="ARBA" id="ARBA00023125"/>
    </source>
</evidence>
<dbReference type="PROSITE" id="PS50118">
    <property type="entry name" value="HMG_BOX_2"/>
    <property type="match status" value="1"/>
</dbReference>
<protein>
    <recommendedName>
        <fullName evidence="5">HMG box domain-containing protein</fullName>
    </recommendedName>
</protein>
<dbReference type="GO" id="GO:0001228">
    <property type="term" value="F:DNA-binding transcription activator activity, RNA polymerase II-specific"/>
    <property type="evidence" value="ECO:0007669"/>
    <property type="project" value="TreeGrafter"/>
</dbReference>
<dbReference type="PANTHER" id="PTHR10270:SF161">
    <property type="entry name" value="SEX-DETERMINING REGION Y PROTEIN"/>
    <property type="match status" value="1"/>
</dbReference>
<dbReference type="CDD" id="cd01389">
    <property type="entry name" value="HMG-box_ROX1-like"/>
    <property type="match status" value="1"/>
</dbReference>
<keyword evidence="2" id="KW-0804">Transcription</keyword>
<feature type="compositionally biased region" description="Low complexity" evidence="4">
    <location>
        <begin position="177"/>
        <end position="187"/>
    </location>
</feature>
<dbReference type="EMBL" id="JARJCW010000003">
    <property type="protein sequence ID" value="KAJ7226951.1"/>
    <property type="molecule type" value="Genomic_DNA"/>
</dbReference>
<dbReference type="PANTHER" id="PTHR10270">
    <property type="entry name" value="SOX TRANSCRIPTION FACTOR"/>
    <property type="match status" value="1"/>
</dbReference>
<keyword evidence="7" id="KW-1185">Reference proteome</keyword>
<evidence type="ECO:0000256" key="2">
    <source>
        <dbReference type="ARBA" id="ARBA00023163"/>
    </source>
</evidence>
<evidence type="ECO:0000256" key="4">
    <source>
        <dbReference type="SAM" id="MobiDB-lite"/>
    </source>
</evidence>
<dbReference type="SMART" id="SM00398">
    <property type="entry name" value="HMG"/>
    <property type="match status" value="1"/>
</dbReference>
<feature type="region of interest" description="Disordered" evidence="4">
    <location>
        <begin position="159"/>
        <end position="193"/>
    </location>
</feature>
<evidence type="ECO:0000313" key="6">
    <source>
        <dbReference type="EMBL" id="KAJ7226951.1"/>
    </source>
</evidence>
<evidence type="ECO:0000313" key="7">
    <source>
        <dbReference type="Proteomes" id="UP001219525"/>
    </source>
</evidence>
<dbReference type="InterPro" id="IPR050140">
    <property type="entry name" value="SRY-related_HMG-box_TF-like"/>
</dbReference>
<dbReference type="InterPro" id="IPR009071">
    <property type="entry name" value="HMG_box_dom"/>
</dbReference>
<organism evidence="6 7">
    <name type="scientific">Mycena pura</name>
    <dbReference type="NCBI Taxonomy" id="153505"/>
    <lineage>
        <taxon>Eukaryota</taxon>
        <taxon>Fungi</taxon>
        <taxon>Dikarya</taxon>
        <taxon>Basidiomycota</taxon>
        <taxon>Agaricomycotina</taxon>
        <taxon>Agaricomycetes</taxon>
        <taxon>Agaricomycetidae</taxon>
        <taxon>Agaricales</taxon>
        <taxon>Marasmiineae</taxon>
        <taxon>Mycenaceae</taxon>
        <taxon>Mycena</taxon>
    </lineage>
</organism>
<gene>
    <name evidence="6" type="ORF">GGX14DRAFT_510462</name>
</gene>
<feature type="compositionally biased region" description="Basic and acidic residues" evidence="4">
    <location>
        <begin position="84"/>
        <end position="98"/>
    </location>
</feature>
<name>A0AAD7E4A8_9AGAR</name>
<dbReference type="Gene3D" id="1.10.30.10">
    <property type="entry name" value="High mobility group box domain"/>
    <property type="match status" value="1"/>
</dbReference>
<dbReference type="Proteomes" id="UP001219525">
    <property type="component" value="Unassembled WGS sequence"/>
</dbReference>
<reference evidence="6" key="1">
    <citation type="submission" date="2023-03" db="EMBL/GenBank/DDBJ databases">
        <title>Massive genome expansion in bonnet fungi (Mycena s.s.) driven by repeated elements and novel gene families across ecological guilds.</title>
        <authorList>
            <consortium name="Lawrence Berkeley National Laboratory"/>
            <person name="Harder C.B."/>
            <person name="Miyauchi S."/>
            <person name="Viragh M."/>
            <person name="Kuo A."/>
            <person name="Thoen E."/>
            <person name="Andreopoulos B."/>
            <person name="Lu D."/>
            <person name="Skrede I."/>
            <person name="Drula E."/>
            <person name="Henrissat B."/>
            <person name="Morin E."/>
            <person name="Kohler A."/>
            <person name="Barry K."/>
            <person name="LaButti K."/>
            <person name="Morin E."/>
            <person name="Salamov A."/>
            <person name="Lipzen A."/>
            <person name="Mereny Z."/>
            <person name="Hegedus B."/>
            <person name="Baldrian P."/>
            <person name="Stursova M."/>
            <person name="Weitz H."/>
            <person name="Taylor A."/>
            <person name="Grigoriev I.V."/>
            <person name="Nagy L.G."/>
            <person name="Martin F."/>
            <person name="Kauserud H."/>
        </authorList>
    </citation>
    <scope>NUCLEOTIDE SEQUENCE</scope>
    <source>
        <strain evidence="6">9144</strain>
    </source>
</reference>
<dbReference type="Pfam" id="PF00505">
    <property type="entry name" value="HMG_box"/>
    <property type="match status" value="1"/>
</dbReference>
<comment type="caution">
    <text evidence="6">The sequence shown here is derived from an EMBL/GenBank/DDBJ whole genome shotgun (WGS) entry which is preliminary data.</text>
</comment>
<keyword evidence="1 3" id="KW-0238">DNA-binding</keyword>